<sequence>MARQIFDTSHPKFREALIVFVDQMWSAIFDAAVSGAMVTVIVIELLRIPLHFVIPDGFYVPEIFAASGWILYQWRGRRNLRASFGAPNNFVNHQRIDPRFRGAAWLILSVLALGSSCFILQTQTWLFWDNFWRICSPSGVVVCVVMFVALSIYASIIGLARWAEIHRRGQIWIVRVSRYALRPLLFALFRAIDETRDAMERYRQSRAENMILAERPPQGVLFQHTPMDSPGTHFRLLKLHVGVKGLACSLVVEPTETTIPYEAISWTWDPQGTRSLKIDGRELGISRNIYRMLTLLAPAYGTRYLWIDAICIDQTEPIEEAEQSQAGPAPEASARQPSEKEHQIPLMTTIYKKAHRVIAFPGVGTREDLAAEFIGDLQLHLSMRRNPQIFPGLDRSDHFPYRHKRESWKAFFELVQQRFWTRAWIIQEIVVAKNVVIRYGRSEISFDLLGSVVASFKTPEEGITPIFVRDEELYNGNYVGGKYGLDFIGRLAGLHALYRLDPDDAVICMPLSTGRVERTQRGMIPLPDLLVECSQSGATKAHDKVWALCGLNQDPEWRNEVKSLQPNYDLSERDLYKKTALAVLSHGGNRRFALLGIAGQNKPIDEGSPSWVPGLSQLPVLYPMDNPMCGYEAGGRSNEPYSIEIVDDETIALQGLSVDTVGFVDSDSSSPHIAYRGGQSLEEIQYQEMGFLGAPEHLREMHAIKMRAWIVNIRQMAKAHSAHANGLYAPTRESLDHAILATLICDDDTMRFPASRATIEDLELWILKGLCGIGRETESLTSLLHLLAARSSETQQRLSSQRAFGLIAKRMRGRQFAMSDKGLLMIVPGETNKGDVIAVFPGARVPYLLRPVEGGEEGRYTLIGEAVSERLTIPYMGNYLKEEFRPILLVEYSKDRH</sequence>
<accession>A0AAJ0H7X0</accession>
<reference evidence="4" key="2">
    <citation type="submission" date="2023-06" db="EMBL/GenBank/DDBJ databases">
        <authorList>
            <consortium name="Lawrence Berkeley National Laboratory"/>
            <person name="Haridas S."/>
            <person name="Hensen N."/>
            <person name="Bonometti L."/>
            <person name="Westerberg I."/>
            <person name="Brannstrom I.O."/>
            <person name="Guillou S."/>
            <person name="Cros-Aarteil S."/>
            <person name="Calhoun S."/>
            <person name="Kuo A."/>
            <person name="Mondo S."/>
            <person name="Pangilinan J."/>
            <person name="Riley R."/>
            <person name="Labutti K."/>
            <person name="Andreopoulos B."/>
            <person name="Lipzen A."/>
            <person name="Chen C."/>
            <person name="Yanf M."/>
            <person name="Daum C."/>
            <person name="Ng V."/>
            <person name="Clum A."/>
            <person name="Steindorff A."/>
            <person name="Ohm R."/>
            <person name="Martin F."/>
            <person name="Silar P."/>
            <person name="Natvig D."/>
            <person name="Lalanne C."/>
            <person name="Gautier V."/>
            <person name="Ament-Velasquez S.L."/>
            <person name="Kruys A."/>
            <person name="Hutchinson M.I."/>
            <person name="Powell A.J."/>
            <person name="Barry K."/>
            <person name="Miller A.N."/>
            <person name="Grigoriev I.V."/>
            <person name="Debuchy R."/>
            <person name="Gladieux P."/>
            <person name="Thoren M.H."/>
            <person name="Johannesson H."/>
        </authorList>
    </citation>
    <scope>NUCLEOTIDE SEQUENCE</scope>
    <source>
        <strain evidence="4">CBS 955.72</strain>
    </source>
</reference>
<feature type="domain" description="Heterokaryon incompatibility" evidence="3">
    <location>
        <begin position="338"/>
        <end position="428"/>
    </location>
</feature>
<dbReference type="PANTHER" id="PTHR24148:SF64">
    <property type="entry name" value="HETEROKARYON INCOMPATIBILITY DOMAIN-CONTAINING PROTEIN"/>
    <property type="match status" value="1"/>
</dbReference>
<keyword evidence="5" id="KW-1185">Reference proteome</keyword>
<reference evidence="4" key="1">
    <citation type="journal article" date="2023" name="Mol. Phylogenet. Evol.">
        <title>Genome-scale phylogeny and comparative genomics of the fungal order Sordariales.</title>
        <authorList>
            <person name="Hensen N."/>
            <person name="Bonometti L."/>
            <person name="Westerberg I."/>
            <person name="Brannstrom I.O."/>
            <person name="Guillou S."/>
            <person name="Cros-Aarteil S."/>
            <person name="Calhoun S."/>
            <person name="Haridas S."/>
            <person name="Kuo A."/>
            <person name="Mondo S."/>
            <person name="Pangilinan J."/>
            <person name="Riley R."/>
            <person name="LaButti K."/>
            <person name="Andreopoulos B."/>
            <person name="Lipzen A."/>
            <person name="Chen C."/>
            <person name="Yan M."/>
            <person name="Daum C."/>
            <person name="Ng V."/>
            <person name="Clum A."/>
            <person name="Steindorff A."/>
            <person name="Ohm R.A."/>
            <person name="Martin F."/>
            <person name="Silar P."/>
            <person name="Natvig D.O."/>
            <person name="Lalanne C."/>
            <person name="Gautier V."/>
            <person name="Ament-Velasquez S.L."/>
            <person name="Kruys A."/>
            <person name="Hutchinson M.I."/>
            <person name="Powell A.J."/>
            <person name="Barry K."/>
            <person name="Miller A.N."/>
            <person name="Grigoriev I.V."/>
            <person name="Debuchy R."/>
            <person name="Gladieux P."/>
            <person name="Hiltunen Thoren M."/>
            <person name="Johannesson H."/>
        </authorList>
    </citation>
    <scope>NUCLEOTIDE SEQUENCE</scope>
    <source>
        <strain evidence="4">CBS 955.72</strain>
    </source>
</reference>
<keyword evidence="2" id="KW-1133">Transmembrane helix</keyword>
<evidence type="ECO:0000256" key="2">
    <source>
        <dbReference type="SAM" id="Phobius"/>
    </source>
</evidence>
<feature type="region of interest" description="Disordered" evidence="1">
    <location>
        <begin position="319"/>
        <end position="340"/>
    </location>
</feature>
<dbReference type="InterPro" id="IPR010730">
    <property type="entry name" value="HET"/>
</dbReference>
<feature type="transmembrane region" description="Helical" evidence="2">
    <location>
        <begin position="24"/>
        <end position="46"/>
    </location>
</feature>
<evidence type="ECO:0000259" key="3">
    <source>
        <dbReference type="Pfam" id="PF06985"/>
    </source>
</evidence>
<keyword evidence="2" id="KW-0472">Membrane</keyword>
<dbReference type="InterPro" id="IPR052895">
    <property type="entry name" value="HetReg/Transcr_Mod"/>
</dbReference>
<feature type="transmembrane region" description="Helical" evidence="2">
    <location>
        <begin position="52"/>
        <end position="72"/>
    </location>
</feature>
<evidence type="ECO:0000256" key="1">
    <source>
        <dbReference type="SAM" id="MobiDB-lite"/>
    </source>
</evidence>
<gene>
    <name evidence="4" type="ORF">B0T25DRAFT_614504</name>
</gene>
<evidence type="ECO:0000313" key="4">
    <source>
        <dbReference type="EMBL" id="KAK3343447.1"/>
    </source>
</evidence>
<dbReference type="Pfam" id="PF06985">
    <property type="entry name" value="HET"/>
    <property type="match status" value="2"/>
</dbReference>
<dbReference type="EMBL" id="JAUIQD010000007">
    <property type="protein sequence ID" value="KAK3343447.1"/>
    <property type="molecule type" value="Genomic_DNA"/>
</dbReference>
<protein>
    <recommendedName>
        <fullName evidence="3">Heterokaryon incompatibility domain-containing protein</fullName>
    </recommendedName>
</protein>
<organism evidence="4 5">
    <name type="scientific">Lasiosphaeria hispida</name>
    <dbReference type="NCBI Taxonomy" id="260671"/>
    <lineage>
        <taxon>Eukaryota</taxon>
        <taxon>Fungi</taxon>
        <taxon>Dikarya</taxon>
        <taxon>Ascomycota</taxon>
        <taxon>Pezizomycotina</taxon>
        <taxon>Sordariomycetes</taxon>
        <taxon>Sordariomycetidae</taxon>
        <taxon>Sordariales</taxon>
        <taxon>Lasiosphaeriaceae</taxon>
        <taxon>Lasiosphaeria</taxon>
    </lineage>
</organism>
<feature type="domain" description="Heterokaryon incompatibility" evidence="3">
    <location>
        <begin position="261"/>
        <end position="325"/>
    </location>
</feature>
<name>A0AAJ0H7X0_9PEZI</name>
<feature type="transmembrane region" description="Helical" evidence="2">
    <location>
        <begin position="103"/>
        <end position="127"/>
    </location>
</feature>
<dbReference type="AlphaFoldDB" id="A0AAJ0H7X0"/>
<comment type="caution">
    <text evidence="4">The sequence shown here is derived from an EMBL/GenBank/DDBJ whole genome shotgun (WGS) entry which is preliminary data.</text>
</comment>
<feature type="transmembrane region" description="Helical" evidence="2">
    <location>
        <begin position="139"/>
        <end position="160"/>
    </location>
</feature>
<keyword evidence="2" id="KW-0812">Transmembrane</keyword>
<evidence type="ECO:0000313" key="5">
    <source>
        <dbReference type="Proteomes" id="UP001275084"/>
    </source>
</evidence>
<dbReference type="Pfam" id="PF26639">
    <property type="entry name" value="Het-6_barrel"/>
    <property type="match status" value="1"/>
</dbReference>
<proteinExistence type="predicted"/>
<dbReference type="PANTHER" id="PTHR24148">
    <property type="entry name" value="ANKYRIN REPEAT DOMAIN-CONTAINING PROTEIN 39 HOMOLOG-RELATED"/>
    <property type="match status" value="1"/>
</dbReference>
<feature type="transmembrane region" description="Helical" evidence="2">
    <location>
        <begin position="172"/>
        <end position="192"/>
    </location>
</feature>
<dbReference type="Proteomes" id="UP001275084">
    <property type="component" value="Unassembled WGS sequence"/>
</dbReference>